<accession>A0A378UF69</accession>
<evidence type="ECO:0000259" key="2">
    <source>
        <dbReference type="PROSITE" id="PS50975"/>
    </source>
</evidence>
<evidence type="ECO:0000313" key="3">
    <source>
        <dbReference type="EMBL" id="STZ75393.1"/>
    </source>
</evidence>
<keyword evidence="4" id="KW-1185">Reference proteome</keyword>
<dbReference type="SUPFAM" id="SSF56059">
    <property type="entry name" value="Glutathione synthetase ATP-binding domain-like"/>
    <property type="match status" value="1"/>
</dbReference>
<dbReference type="Gene3D" id="3.40.50.20">
    <property type="match status" value="1"/>
</dbReference>
<feature type="domain" description="ATP-grasp" evidence="2">
    <location>
        <begin position="97"/>
        <end position="294"/>
    </location>
</feature>
<dbReference type="InterPro" id="IPR048764">
    <property type="entry name" value="PylC_N"/>
</dbReference>
<dbReference type="AlphaFoldDB" id="A0A378UF69"/>
<dbReference type="GO" id="GO:0004088">
    <property type="term" value="F:carbamoyl-phosphate synthase (glutamine-hydrolyzing) activity"/>
    <property type="evidence" value="ECO:0007669"/>
    <property type="project" value="UniProtKB-EC"/>
</dbReference>
<keyword evidence="1" id="KW-0547">Nucleotide-binding</keyword>
<dbReference type="GO" id="GO:0046872">
    <property type="term" value="F:metal ion binding"/>
    <property type="evidence" value="ECO:0007669"/>
    <property type="project" value="InterPro"/>
</dbReference>
<dbReference type="GO" id="GO:0005524">
    <property type="term" value="F:ATP binding"/>
    <property type="evidence" value="ECO:0007669"/>
    <property type="project" value="UniProtKB-UniRule"/>
</dbReference>
<evidence type="ECO:0000256" key="1">
    <source>
        <dbReference type="PROSITE-ProRule" id="PRU00409"/>
    </source>
</evidence>
<dbReference type="Pfam" id="PF21360">
    <property type="entry name" value="PylC-like_N"/>
    <property type="match status" value="1"/>
</dbReference>
<name>A0A378UF69_BERDE</name>
<reference evidence="3 4" key="1">
    <citation type="submission" date="2018-06" db="EMBL/GenBank/DDBJ databases">
        <authorList>
            <consortium name="Pathogen Informatics"/>
            <person name="Doyle S."/>
        </authorList>
    </citation>
    <scope>NUCLEOTIDE SEQUENCE [LARGE SCALE GENOMIC DNA]</scope>
    <source>
        <strain evidence="3 4">NCTC10295</strain>
    </source>
</reference>
<keyword evidence="3" id="KW-0436">Ligase</keyword>
<gene>
    <name evidence="3" type="ORF">NCTC10295_00117</name>
</gene>
<dbReference type="EC" id="6.3.5.5" evidence="3"/>
<sequence>MTNPNILILSAGRRVELVQDCQREAARFSDGIRVFAADLNPALSSACHAADGAFAAPPARSADYADSILHLAQRERIGLIIPTIDTELAALAAARSRFEAAGIHIAVSDADLIARCRDKRQTAALFAGFGIESPAIYPRDKLTFPCFAKPYDGSRAIGARRIGSAAELTADMLADEKLMFCQLIDIENEFSEFTVDMYYDRQGRLKCAVPRERLEVRSGEVSKGITRKSALYAALREKMAVVPGARGCLTAQFFCRKDGTQFYGVEINPRFGGGFPLTYAAGGNYLGWLMREYLGGEDIAFTENWENNLMMLRYDAKILVRGHD</sequence>
<keyword evidence="1" id="KW-0067">ATP-binding</keyword>
<dbReference type="InterPro" id="IPR013815">
    <property type="entry name" value="ATP_grasp_subdomain_1"/>
</dbReference>
<dbReference type="Gene3D" id="3.30.470.20">
    <property type="entry name" value="ATP-grasp fold, B domain"/>
    <property type="match status" value="1"/>
</dbReference>
<dbReference type="InterPro" id="IPR011761">
    <property type="entry name" value="ATP-grasp"/>
</dbReference>
<dbReference type="PROSITE" id="PS50975">
    <property type="entry name" value="ATP_GRASP"/>
    <property type="match status" value="1"/>
</dbReference>
<proteinExistence type="predicted"/>
<dbReference type="RefSeq" id="WP_066077812.1">
    <property type="nucleotide sequence ID" value="NZ_CP181246.1"/>
</dbReference>
<dbReference type="Pfam" id="PF15632">
    <property type="entry name" value="ATPgrasp_Ter"/>
    <property type="match status" value="1"/>
</dbReference>
<dbReference type="EMBL" id="UGQS01000001">
    <property type="protein sequence ID" value="STZ75393.1"/>
    <property type="molecule type" value="Genomic_DNA"/>
</dbReference>
<dbReference type="Gene3D" id="3.30.1490.20">
    <property type="entry name" value="ATP-grasp fold, A domain"/>
    <property type="match status" value="1"/>
</dbReference>
<evidence type="ECO:0000313" key="4">
    <source>
        <dbReference type="Proteomes" id="UP000254651"/>
    </source>
</evidence>
<protein>
    <submittedName>
        <fullName evidence="3">Protein Pglb2</fullName>
        <ecNumber evidence="3">6.3.5.5</ecNumber>
    </submittedName>
</protein>
<organism evidence="3 4">
    <name type="scientific">Bergeriella denitrificans</name>
    <name type="common">Neisseria denitrificans</name>
    <dbReference type="NCBI Taxonomy" id="494"/>
    <lineage>
        <taxon>Bacteria</taxon>
        <taxon>Pseudomonadati</taxon>
        <taxon>Pseudomonadota</taxon>
        <taxon>Betaproteobacteria</taxon>
        <taxon>Neisseriales</taxon>
        <taxon>Neisseriaceae</taxon>
        <taxon>Bergeriella</taxon>
    </lineage>
</organism>
<dbReference type="Proteomes" id="UP000254651">
    <property type="component" value="Unassembled WGS sequence"/>
</dbReference>